<dbReference type="EMBL" id="LMWN01000038">
    <property type="protein sequence ID" value="KUN02452.1"/>
    <property type="molecule type" value="Genomic_DNA"/>
</dbReference>
<organism evidence="2 3">
    <name type="scientific">Streptomyces yokosukanensis</name>
    <dbReference type="NCBI Taxonomy" id="67386"/>
    <lineage>
        <taxon>Bacteria</taxon>
        <taxon>Bacillati</taxon>
        <taxon>Actinomycetota</taxon>
        <taxon>Actinomycetes</taxon>
        <taxon>Kitasatosporales</taxon>
        <taxon>Streptomycetaceae</taxon>
        <taxon>Streptomyces</taxon>
    </lineage>
</organism>
<protein>
    <submittedName>
        <fullName evidence="2">Uncharacterized protein</fullName>
    </submittedName>
</protein>
<dbReference type="STRING" id="67386.AQI95_26910"/>
<dbReference type="Proteomes" id="UP000053127">
    <property type="component" value="Unassembled WGS sequence"/>
</dbReference>
<name>A0A101P038_9ACTN</name>
<feature type="region of interest" description="Disordered" evidence="1">
    <location>
        <begin position="64"/>
        <end position="95"/>
    </location>
</feature>
<gene>
    <name evidence="2" type="ORF">AQI95_26910</name>
</gene>
<dbReference type="AlphaFoldDB" id="A0A101P038"/>
<evidence type="ECO:0000313" key="2">
    <source>
        <dbReference type="EMBL" id="KUN02452.1"/>
    </source>
</evidence>
<evidence type="ECO:0000313" key="3">
    <source>
        <dbReference type="Proteomes" id="UP000053127"/>
    </source>
</evidence>
<comment type="caution">
    <text evidence="2">The sequence shown here is derived from an EMBL/GenBank/DDBJ whole genome shotgun (WGS) entry which is preliminary data.</text>
</comment>
<evidence type="ECO:0000256" key="1">
    <source>
        <dbReference type="SAM" id="MobiDB-lite"/>
    </source>
</evidence>
<accession>A0A101P038</accession>
<sequence>MRQDPKSGEEFCLFRAECGIATLQDGLHCGLARPQSSHTPIRVGDVVEESVDIDLGATCQMSGRDMQRERMSGTRLPKRGRLFIGQPRSSSDGPHQLFAVAVRQRTDLDKLDQPGQAAELCPAGAHQGERPVHLDDVQKRLFGDHVVD</sequence>
<reference evidence="2 3" key="1">
    <citation type="submission" date="2015-10" db="EMBL/GenBank/DDBJ databases">
        <title>Draft genome sequence of Streptomyces yokosukanensis DSM 40224, type strain for the species Streptomyces yokosukanensis.</title>
        <authorList>
            <person name="Ruckert C."/>
            <person name="Winkler A."/>
            <person name="Kalinowski J."/>
            <person name="Kampfer P."/>
            <person name="Glaeser S."/>
        </authorList>
    </citation>
    <scope>NUCLEOTIDE SEQUENCE [LARGE SCALE GENOMIC DNA]</scope>
    <source>
        <strain evidence="2 3">DSM 40224</strain>
    </source>
</reference>
<keyword evidence="3" id="KW-1185">Reference proteome</keyword>
<proteinExistence type="predicted"/>